<dbReference type="GO" id="GO:0008270">
    <property type="term" value="F:zinc ion binding"/>
    <property type="evidence" value="ECO:0007669"/>
    <property type="project" value="UniProtKB-KW"/>
</dbReference>
<keyword evidence="9" id="KW-0862">Zinc</keyword>
<keyword evidence="14" id="KW-1185">Reference proteome</keyword>
<dbReference type="PANTHER" id="PTHR45877">
    <property type="entry name" value="E3 UBIQUITIN-PROTEIN LIGASE SIAH2"/>
    <property type="match status" value="1"/>
</dbReference>
<dbReference type="InterPro" id="IPR001841">
    <property type="entry name" value="Znf_RING"/>
</dbReference>
<comment type="similarity">
    <text evidence="3">Belongs to the SINA (Seven in absentia) family.</text>
</comment>
<dbReference type="GO" id="GO:0005737">
    <property type="term" value="C:cytoplasm"/>
    <property type="evidence" value="ECO:0007669"/>
    <property type="project" value="TreeGrafter"/>
</dbReference>
<dbReference type="FunFam" id="3.30.40.10:FF:000041">
    <property type="entry name" value="E3 ubiquitin-protein ligase SINAT3"/>
    <property type="match status" value="1"/>
</dbReference>
<reference evidence="13 14" key="1">
    <citation type="journal article" date="2023" name="Insect Mol. Biol.">
        <title>Genome sequencing provides insights into the evolution of gene families encoding plant cell wall-degrading enzymes in longhorned beetles.</title>
        <authorList>
            <person name="Shin N.R."/>
            <person name="Okamura Y."/>
            <person name="Kirsch R."/>
            <person name="Pauchet Y."/>
        </authorList>
    </citation>
    <scope>NUCLEOTIDE SEQUENCE [LARGE SCALE GENOMIC DNA]</scope>
    <source>
        <strain evidence="13">EAD_L_NR</strain>
    </source>
</reference>
<keyword evidence="7 10" id="KW-0863">Zinc-finger</keyword>
<keyword evidence="6" id="KW-0479">Metal-binding</keyword>
<evidence type="ECO:0000256" key="10">
    <source>
        <dbReference type="PROSITE-ProRule" id="PRU00455"/>
    </source>
</evidence>
<gene>
    <name evidence="13" type="ORF">NQ315_007266</name>
</gene>
<dbReference type="GO" id="GO:0043161">
    <property type="term" value="P:proteasome-mediated ubiquitin-dependent protein catabolic process"/>
    <property type="evidence" value="ECO:0007669"/>
    <property type="project" value="TreeGrafter"/>
</dbReference>
<evidence type="ECO:0000256" key="9">
    <source>
        <dbReference type="ARBA" id="ARBA00022833"/>
    </source>
</evidence>
<name>A0AAV8WD44_9CUCU</name>
<evidence type="ECO:0000256" key="5">
    <source>
        <dbReference type="ARBA" id="ARBA00022679"/>
    </source>
</evidence>
<evidence type="ECO:0000256" key="6">
    <source>
        <dbReference type="ARBA" id="ARBA00022723"/>
    </source>
</evidence>
<dbReference type="InterPro" id="IPR013010">
    <property type="entry name" value="Znf_SIAH"/>
</dbReference>
<evidence type="ECO:0000256" key="8">
    <source>
        <dbReference type="ARBA" id="ARBA00022786"/>
    </source>
</evidence>
<dbReference type="Pfam" id="PF21361">
    <property type="entry name" value="Sina_ZnF"/>
    <property type="match status" value="1"/>
</dbReference>
<dbReference type="PROSITE" id="PS51081">
    <property type="entry name" value="ZF_SIAH"/>
    <property type="match status" value="1"/>
</dbReference>
<dbReference type="AlphaFoldDB" id="A0AAV8WD44"/>
<dbReference type="InterPro" id="IPR049548">
    <property type="entry name" value="Sina-like_RING"/>
</dbReference>
<evidence type="ECO:0000256" key="2">
    <source>
        <dbReference type="ARBA" id="ARBA00004906"/>
    </source>
</evidence>
<evidence type="ECO:0000256" key="3">
    <source>
        <dbReference type="ARBA" id="ARBA00009119"/>
    </source>
</evidence>
<dbReference type="EMBL" id="JANEYG010000003">
    <property type="protein sequence ID" value="KAJ8924469.1"/>
    <property type="molecule type" value="Genomic_DNA"/>
</dbReference>
<feature type="domain" description="SIAH-type" evidence="12">
    <location>
        <begin position="59"/>
        <end position="117"/>
    </location>
</feature>
<protein>
    <recommendedName>
        <fullName evidence="4">RING-type E3 ubiquitin transferase</fullName>
        <ecNumber evidence="4">2.3.2.27</ecNumber>
    </recommendedName>
</protein>
<dbReference type="Pfam" id="PF21362">
    <property type="entry name" value="Sina_RING"/>
    <property type="match status" value="1"/>
</dbReference>
<evidence type="ECO:0000256" key="4">
    <source>
        <dbReference type="ARBA" id="ARBA00012483"/>
    </source>
</evidence>
<evidence type="ECO:0000259" key="11">
    <source>
        <dbReference type="PROSITE" id="PS50089"/>
    </source>
</evidence>
<dbReference type="GO" id="GO:0031624">
    <property type="term" value="F:ubiquitin conjugating enzyme binding"/>
    <property type="evidence" value="ECO:0007669"/>
    <property type="project" value="TreeGrafter"/>
</dbReference>
<dbReference type="Proteomes" id="UP001159042">
    <property type="component" value="Unassembled WGS sequence"/>
</dbReference>
<proteinExistence type="inferred from homology"/>
<dbReference type="PROSITE" id="PS50089">
    <property type="entry name" value="ZF_RING_2"/>
    <property type="match status" value="1"/>
</dbReference>
<keyword evidence="5" id="KW-0808">Transferase</keyword>
<dbReference type="GO" id="GO:0061630">
    <property type="term" value="F:ubiquitin protein ligase activity"/>
    <property type="evidence" value="ECO:0007669"/>
    <property type="project" value="UniProtKB-EC"/>
</dbReference>
<comment type="catalytic activity">
    <reaction evidence="1">
        <text>S-ubiquitinyl-[E2 ubiquitin-conjugating enzyme]-L-cysteine + [acceptor protein]-L-lysine = [E2 ubiquitin-conjugating enzyme]-L-cysteine + N(6)-ubiquitinyl-[acceptor protein]-L-lysine.</text>
        <dbReference type="EC" id="2.3.2.27"/>
    </reaction>
</comment>
<evidence type="ECO:0000256" key="7">
    <source>
        <dbReference type="ARBA" id="ARBA00022771"/>
    </source>
</evidence>
<evidence type="ECO:0000313" key="13">
    <source>
        <dbReference type="EMBL" id="KAJ8924469.1"/>
    </source>
</evidence>
<keyword evidence="8" id="KW-0833">Ubl conjugation pathway</keyword>
<evidence type="ECO:0000313" key="14">
    <source>
        <dbReference type="Proteomes" id="UP001159042"/>
    </source>
</evidence>
<sequence length="468" mass="54059">MSILAEILQRKCYLCGYHLSVPPITLVSLDSQTYKCGRCAAVNCEVNTRICIYEDVAQHLEFPCSYTGCNKKIGWGQMLEHEKNCRYRTLRCPVYYQDCSMVVPVNQLKEHFEDKHSEDIKMAGDVWNLDDRVNCINLVESDNEYFFLYIWHLDYDIFIALLSIGRRSASTKTCPVYYQDCSMVVPVNQLKEHFEDKHSEDIKMAGDVWNLDDRVNCINLVESDNEYFFLYIWHLDYDIFIALLSIGRSKCDKFKIKFLPPNDDKCSVSLKDLSVIRYDERSHCFPCLKNSCIQPHHPFSRIYETTDMDMSNFLSRLSSRLVDCVKDSEGDYRFRMKLIPDPGFVDEPPADGNVTSGDVAVENTCAAEILPYHTNIECVKKLLTCPICMVYMEAPIFICPTGHTLCNVCKPQLTECPSCKATLEERRNYLVEEMAMEMKLPCRNDVKGCTFWGITSTMDDHEGQCSYQ</sequence>
<dbReference type="EC" id="2.3.2.27" evidence="4"/>
<dbReference type="SUPFAM" id="SSF57850">
    <property type="entry name" value="RING/U-box"/>
    <property type="match status" value="1"/>
</dbReference>
<dbReference type="PANTHER" id="PTHR45877:SF2">
    <property type="entry name" value="E3 UBIQUITIN-PROTEIN LIGASE SINA-RELATED"/>
    <property type="match status" value="1"/>
</dbReference>
<evidence type="ECO:0000259" key="12">
    <source>
        <dbReference type="PROSITE" id="PS51081"/>
    </source>
</evidence>
<dbReference type="SUPFAM" id="SSF49599">
    <property type="entry name" value="TRAF domain-like"/>
    <property type="match status" value="1"/>
</dbReference>
<dbReference type="InterPro" id="IPR013083">
    <property type="entry name" value="Znf_RING/FYVE/PHD"/>
</dbReference>
<evidence type="ECO:0000256" key="1">
    <source>
        <dbReference type="ARBA" id="ARBA00000900"/>
    </source>
</evidence>
<accession>A0AAV8WD44</accession>
<comment type="pathway">
    <text evidence="2">Protein modification; protein ubiquitination.</text>
</comment>
<dbReference type="Gene3D" id="3.30.40.10">
    <property type="entry name" value="Zinc/RING finger domain, C3HC4 (zinc finger)"/>
    <property type="match status" value="2"/>
</dbReference>
<organism evidence="13 14">
    <name type="scientific">Exocentrus adspersus</name>
    <dbReference type="NCBI Taxonomy" id="1586481"/>
    <lineage>
        <taxon>Eukaryota</taxon>
        <taxon>Metazoa</taxon>
        <taxon>Ecdysozoa</taxon>
        <taxon>Arthropoda</taxon>
        <taxon>Hexapoda</taxon>
        <taxon>Insecta</taxon>
        <taxon>Pterygota</taxon>
        <taxon>Neoptera</taxon>
        <taxon>Endopterygota</taxon>
        <taxon>Coleoptera</taxon>
        <taxon>Polyphaga</taxon>
        <taxon>Cucujiformia</taxon>
        <taxon>Chrysomeloidea</taxon>
        <taxon>Cerambycidae</taxon>
        <taxon>Lamiinae</taxon>
        <taxon>Acanthocinini</taxon>
        <taxon>Exocentrus</taxon>
    </lineage>
</organism>
<feature type="domain" description="RING-type" evidence="11">
    <location>
        <begin position="385"/>
        <end position="420"/>
    </location>
</feature>
<comment type="caution">
    <text evidence="13">The sequence shown here is derived from an EMBL/GenBank/DDBJ whole genome shotgun (WGS) entry which is preliminary data.</text>
</comment>
<dbReference type="InterPro" id="IPR004162">
    <property type="entry name" value="SINA-like_animal"/>
</dbReference>